<dbReference type="EMBL" id="JADGJH010002973">
    <property type="protein sequence ID" value="KAJ3093819.1"/>
    <property type="molecule type" value="Genomic_DNA"/>
</dbReference>
<protein>
    <submittedName>
        <fullName evidence="1">Uncharacterized protein</fullName>
    </submittedName>
</protein>
<dbReference type="AlphaFoldDB" id="A0AAD5ST86"/>
<evidence type="ECO:0000313" key="2">
    <source>
        <dbReference type="Proteomes" id="UP001211907"/>
    </source>
</evidence>
<comment type="caution">
    <text evidence="1">The sequence shown here is derived from an EMBL/GenBank/DDBJ whole genome shotgun (WGS) entry which is preliminary data.</text>
</comment>
<name>A0AAD5ST86_9FUNG</name>
<dbReference type="Proteomes" id="UP001211907">
    <property type="component" value="Unassembled WGS sequence"/>
</dbReference>
<accession>A0AAD5ST86</accession>
<organism evidence="1 2">
    <name type="scientific">Physocladia obscura</name>
    <dbReference type="NCBI Taxonomy" id="109957"/>
    <lineage>
        <taxon>Eukaryota</taxon>
        <taxon>Fungi</taxon>
        <taxon>Fungi incertae sedis</taxon>
        <taxon>Chytridiomycota</taxon>
        <taxon>Chytridiomycota incertae sedis</taxon>
        <taxon>Chytridiomycetes</taxon>
        <taxon>Chytridiales</taxon>
        <taxon>Chytriomycetaceae</taxon>
        <taxon>Physocladia</taxon>
    </lineage>
</organism>
<sequence length="147" mass="16501">WWQLLPRYISEPDLEEKIENAKIDNKSALNILSCNGKTVDISHLPIPGLKEHESKNIEDKHTHAGVMTNNLQSLDLLAHNHKLDKLRHLKGARQGSMSKGLVVVEIKDQPTKDCATKSVEQLQSIVSIGNAETRNCKELHDTKKDVP</sequence>
<feature type="non-terminal residue" evidence="1">
    <location>
        <position position="1"/>
    </location>
</feature>
<keyword evidence="2" id="KW-1185">Reference proteome</keyword>
<reference evidence="1" key="1">
    <citation type="submission" date="2020-05" db="EMBL/GenBank/DDBJ databases">
        <title>Phylogenomic resolution of chytrid fungi.</title>
        <authorList>
            <person name="Stajich J.E."/>
            <person name="Amses K."/>
            <person name="Simmons R."/>
            <person name="Seto K."/>
            <person name="Myers J."/>
            <person name="Bonds A."/>
            <person name="Quandt C.A."/>
            <person name="Barry K."/>
            <person name="Liu P."/>
            <person name="Grigoriev I."/>
            <person name="Longcore J.E."/>
            <person name="James T.Y."/>
        </authorList>
    </citation>
    <scope>NUCLEOTIDE SEQUENCE</scope>
    <source>
        <strain evidence="1">JEL0513</strain>
    </source>
</reference>
<proteinExistence type="predicted"/>
<gene>
    <name evidence="1" type="ORF">HK100_006403</name>
</gene>
<evidence type="ECO:0000313" key="1">
    <source>
        <dbReference type="EMBL" id="KAJ3093819.1"/>
    </source>
</evidence>